<dbReference type="Proteomes" id="UP001174677">
    <property type="component" value="Chromosome 16"/>
</dbReference>
<organism evidence="1 2">
    <name type="scientific">Hevea brasiliensis</name>
    <name type="common">Para rubber tree</name>
    <name type="synonym">Siphonia brasiliensis</name>
    <dbReference type="NCBI Taxonomy" id="3981"/>
    <lineage>
        <taxon>Eukaryota</taxon>
        <taxon>Viridiplantae</taxon>
        <taxon>Streptophyta</taxon>
        <taxon>Embryophyta</taxon>
        <taxon>Tracheophyta</taxon>
        <taxon>Spermatophyta</taxon>
        <taxon>Magnoliopsida</taxon>
        <taxon>eudicotyledons</taxon>
        <taxon>Gunneridae</taxon>
        <taxon>Pentapetalae</taxon>
        <taxon>rosids</taxon>
        <taxon>fabids</taxon>
        <taxon>Malpighiales</taxon>
        <taxon>Euphorbiaceae</taxon>
        <taxon>Crotonoideae</taxon>
        <taxon>Micrandreae</taxon>
        <taxon>Hevea</taxon>
    </lineage>
</organism>
<sequence>MRLMQMDFFTGMEEQGITVAMDIDDVDPLEIFNEGIINVNNKIANVDFFNNINDCSLRIESTTY</sequence>
<dbReference type="EMBL" id="JARPOI010000016">
    <property type="protein sequence ID" value="KAJ9146847.1"/>
    <property type="molecule type" value="Genomic_DNA"/>
</dbReference>
<reference evidence="1" key="1">
    <citation type="journal article" date="2023" name="Plant Biotechnol. J.">
        <title>Chromosome-level wild Hevea brasiliensis genome provides new tools for genomic-assisted breeding and valuable loci to elevate rubber yield.</title>
        <authorList>
            <person name="Cheng H."/>
            <person name="Song X."/>
            <person name="Hu Y."/>
            <person name="Wu T."/>
            <person name="Yang Q."/>
            <person name="An Z."/>
            <person name="Feng S."/>
            <person name="Deng Z."/>
            <person name="Wu W."/>
            <person name="Zeng X."/>
            <person name="Tu M."/>
            <person name="Wang X."/>
            <person name="Huang H."/>
        </authorList>
    </citation>
    <scope>NUCLEOTIDE SEQUENCE</scope>
    <source>
        <strain evidence="1">MT/VB/25A 57/8</strain>
    </source>
</reference>
<gene>
    <name evidence="1" type="ORF">P3X46_029068</name>
</gene>
<evidence type="ECO:0000313" key="2">
    <source>
        <dbReference type="Proteomes" id="UP001174677"/>
    </source>
</evidence>
<protein>
    <submittedName>
        <fullName evidence="1">Uncharacterized protein</fullName>
    </submittedName>
</protein>
<name>A0ABQ9KSA6_HEVBR</name>
<keyword evidence="2" id="KW-1185">Reference proteome</keyword>
<comment type="caution">
    <text evidence="1">The sequence shown here is derived from an EMBL/GenBank/DDBJ whole genome shotgun (WGS) entry which is preliminary data.</text>
</comment>
<proteinExistence type="predicted"/>
<evidence type="ECO:0000313" key="1">
    <source>
        <dbReference type="EMBL" id="KAJ9146847.1"/>
    </source>
</evidence>
<accession>A0ABQ9KSA6</accession>